<dbReference type="PATRIC" id="fig|375.37.peg.6496"/>
<reference evidence="1 3" key="1">
    <citation type="submission" date="2014-09" db="EMBL/GenBank/DDBJ databases">
        <title>Draft genome of Bradyrhizobium japonicum Is-34.</title>
        <authorList>
            <person name="Tsurumaru H."/>
            <person name="Yamakawa T."/>
            <person name="Hashimoto S."/>
            <person name="Okizaki K."/>
            <person name="Kanesaki Y."/>
            <person name="Yoshikawa H."/>
            <person name="Yajima S."/>
        </authorList>
    </citation>
    <scope>NUCLEOTIDE SEQUENCE [LARGE SCALE GENOMIC DNA]</scope>
    <source>
        <strain evidence="1 3">Is-34</strain>
    </source>
</reference>
<name>A0A0A3Y2N2_BRAJP</name>
<dbReference type="RefSeq" id="WP_014492584.1">
    <property type="nucleotide sequence ID" value="NZ_BJNK01000040.1"/>
</dbReference>
<proteinExistence type="predicted"/>
<comment type="caution">
    <text evidence="1">The sequence shown here is derived from an EMBL/GenBank/DDBJ whole genome shotgun (WGS) entry which is preliminary data.</text>
</comment>
<evidence type="ECO:0000313" key="1">
    <source>
        <dbReference type="EMBL" id="KGT79631.1"/>
    </source>
</evidence>
<evidence type="ECO:0000313" key="4">
    <source>
        <dbReference type="Proteomes" id="UP001549291"/>
    </source>
</evidence>
<dbReference type="EMBL" id="JBEPTQ010000002">
    <property type="protein sequence ID" value="MET4718631.1"/>
    <property type="molecule type" value="Genomic_DNA"/>
</dbReference>
<dbReference type="Proteomes" id="UP000030377">
    <property type="component" value="Unassembled WGS sequence"/>
</dbReference>
<keyword evidence="4" id="KW-1185">Reference proteome</keyword>
<dbReference type="GeneID" id="64072500"/>
<dbReference type="Proteomes" id="UP001549291">
    <property type="component" value="Unassembled WGS sequence"/>
</dbReference>
<sequence length="166" mass="17779">MGILDELMGGGQRQKEYRDFVGRYEQGNPSEGYSDQEVLKRYGDVSHAVPSDQYAQAAIEALGKLSPEERAAFVKMLQERAAARGVALPGQVAPEPKELGEVLTDLHGKPGQLRDILVSGDAQPQEQAQPSNPIIDILASPQAKAVLAGIAAMVVKRVMQGSSRTA</sequence>
<dbReference type="KEGG" id="bjp:RN69_11955"/>
<dbReference type="EMBL" id="JRPN01000010">
    <property type="protein sequence ID" value="KGT79631.1"/>
    <property type="molecule type" value="Genomic_DNA"/>
</dbReference>
<protein>
    <submittedName>
        <fullName evidence="1">Uncharacterized protein</fullName>
    </submittedName>
</protein>
<dbReference type="AlphaFoldDB" id="A0A0A3Y2N2"/>
<organism evidence="1 3">
    <name type="scientific">Bradyrhizobium japonicum</name>
    <dbReference type="NCBI Taxonomy" id="375"/>
    <lineage>
        <taxon>Bacteria</taxon>
        <taxon>Pseudomonadati</taxon>
        <taxon>Pseudomonadota</taxon>
        <taxon>Alphaproteobacteria</taxon>
        <taxon>Hyphomicrobiales</taxon>
        <taxon>Nitrobacteraceae</taxon>
        <taxon>Bradyrhizobium</taxon>
    </lineage>
</organism>
<accession>A0A0A3Y2N2</accession>
<evidence type="ECO:0000313" key="2">
    <source>
        <dbReference type="EMBL" id="MET4718631.1"/>
    </source>
</evidence>
<evidence type="ECO:0000313" key="3">
    <source>
        <dbReference type="Proteomes" id="UP000030377"/>
    </source>
</evidence>
<gene>
    <name evidence="2" type="ORF">ABIF63_002737</name>
    <name evidence="1" type="ORF">MA20_12370</name>
</gene>
<reference evidence="2 4" key="2">
    <citation type="submission" date="2024-06" db="EMBL/GenBank/DDBJ databases">
        <title>Genomic Encyclopedia of Type Strains, Phase V (KMG-V): Genome sequencing to study the core and pangenomes of soil and plant-associated prokaryotes.</title>
        <authorList>
            <person name="Whitman W."/>
        </authorList>
    </citation>
    <scope>NUCLEOTIDE SEQUENCE [LARGE SCALE GENOMIC DNA]</scope>
    <source>
        <strain evidence="2 4">USDA 160</strain>
    </source>
</reference>